<proteinExistence type="predicted"/>
<evidence type="ECO:0000256" key="2">
    <source>
        <dbReference type="SAM" id="MobiDB-lite"/>
    </source>
</evidence>
<keyword evidence="1" id="KW-0175">Coiled coil</keyword>
<feature type="compositionally biased region" description="Basic and acidic residues" evidence="2">
    <location>
        <begin position="485"/>
        <end position="494"/>
    </location>
</feature>
<dbReference type="OrthoDB" id="2555519at2759"/>
<feature type="compositionally biased region" description="Low complexity" evidence="2">
    <location>
        <begin position="291"/>
        <end position="313"/>
    </location>
</feature>
<dbReference type="EMBL" id="WHVB01000007">
    <property type="protein sequence ID" value="KAF8481323.1"/>
    <property type="molecule type" value="Genomic_DNA"/>
</dbReference>
<feature type="coiled-coil region" evidence="1">
    <location>
        <begin position="386"/>
        <end position="420"/>
    </location>
</feature>
<accession>A0A9P5MY16</accession>
<feature type="compositionally biased region" description="Acidic residues" evidence="2">
    <location>
        <begin position="444"/>
        <end position="464"/>
    </location>
</feature>
<gene>
    <name evidence="3" type="ORF">DFH94DRAFT_452118</name>
</gene>
<dbReference type="PANTHER" id="PTHR38701">
    <property type="entry name" value="CHROMOSOME 8, WHOLE GENOME SHOTGUN SEQUENCE"/>
    <property type="match status" value="1"/>
</dbReference>
<organism evidence="3 4">
    <name type="scientific">Russula ochroleuca</name>
    <dbReference type="NCBI Taxonomy" id="152965"/>
    <lineage>
        <taxon>Eukaryota</taxon>
        <taxon>Fungi</taxon>
        <taxon>Dikarya</taxon>
        <taxon>Basidiomycota</taxon>
        <taxon>Agaricomycotina</taxon>
        <taxon>Agaricomycetes</taxon>
        <taxon>Russulales</taxon>
        <taxon>Russulaceae</taxon>
        <taxon>Russula</taxon>
    </lineage>
</organism>
<name>A0A9P5MY16_9AGAM</name>
<feature type="compositionally biased region" description="Low complexity" evidence="2">
    <location>
        <begin position="146"/>
        <end position="191"/>
    </location>
</feature>
<reference evidence="3" key="1">
    <citation type="submission" date="2019-10" db="EMBL/GenBank/DDBJ databases">
        <authorList>
            <consortium name="DOE Joint Genome Institute"/>
            <person name="Kuo A."/>
            <person name="Miyauchi S."/>
            <person name="Kiss E."/>
            <person name="Drula E."/>
            <person name="Kohler A."/>
            <person name="Sanchez-Garcia M."/>
            <person name="Andreopoulos B."/>
            <person name="Barry K.W."/>
            <person name="Bonito G."/>
            <person name="Buee M."/>
            <person name="Carver A."/>
            <person name="Chen C."/>
            <person name="Cichocki N."/>
            <person name="Clum A."/>
            <person name="Culley D."/>
            <person name="Crous P.W."/>
            <person name="Fauchery L."/>
            <person name="Girlanda M."/>
            <person name="Hayes R."/>
            <person name="Keri Z."/>
            <person name="LaButti K."/>
            <person name="Lipzen A."/>
            <person name="Lombard V."/>
            <person name="Magnuson J."/>
            <person name="Maillard F."/>
            <person name="Morin E."/>
            <person name="Murat C."/>
            <person name="Nolan M."/>
            <person name="Ohm R."/>
            <person name="Pangilinan J."/>
            <person name="Pereira M."/>
            <person name="Perotto S."/>
            <person name="Peter M."/>
            <person name="Riley R."/>
            <person name="Sitrit Y."/>
            <person name="Stielow B."/>
            <person name="Szollosi G."/>
            <person name="Zifcakova L."/>
            <person name="Stursova M."/>
            <person name="Spatafora J.W."/>
            <person name="Tedersoo L."/>
            <person name="Vaario L.-M."/>
            <person name="Yamada A."/>
            <person name="Yan M."/>
            <person name="Wang P."/>
            <person name="Xu J."/>
            <person name="Bruns T."/>
            <person name="Baldrian P."/>
            <person name="Vilgalys R."/>
            <person name="Henrissat B."/>
            <person name="Grigoriev I.V."/>
            <person name="Hibbett D."/>
            <person name="Nagy L.G."/>
            <person name="Martin F.M."/>
        </authorList>
    </citation>
    <scope>NUCLEOTIDE SEQUENCE</scope>
    <source>
        <strain evidence="3">Prilba</strain>
    </source>
</reference>
<dbReference type="Proteomes" id="UP000759537">
    <property type="component" value="Unassembled WGS sequence"/>
</dbReference>
<dbReference type="PANTHER" id="PTHR38701:SF1">
    <property type="entry name" value="UP-REGULATED DURING SEPTATION PROTEIN 1 DOMAIN-CONTAINING PROTEIN"/>
    <property type="match status" value="1"/>
</dbReference>
<feature type="region of interest" description="Disordered" evidence="2">
    <location>
        <begin position="279"/>
        <end position="373"/>
    </location>
</feature>
<dbReference type="AlphaFoldDB" id="A0A9P5MY16"/>
<sequence length="585" mass="63043">MDKGKVTAKVNTSNVFTLQSRPPSRPHSPLKTKPPTTMPAEPSPRLKAKVSSSATIVVGRSSSSSSTENSIIKSTTRPPSPFKQSRGHARKLSSTRSAVDVHISRPKAPLAAHELSRQRSLTSTLEAFSGARRNGGSFHPTPSSPSPRLSPESAPTSPAVRVKAKVSSLAKSSGFSTSPSPASLSHPSSPSFATTRPIESRPRAPSITDLSIFGSRPALPTVPFTVHPITTPTSAANPHRYAPRIPSNTASARIQALSPLSSRDLDNGVHHVRVSSKIDPAAIPLPPQSPPASTLSFSSQSSKDTQGSSVSGSTAPTPNSHLHGRTLSREERGSPVLCSGPDLDAFDDTYDLNSPRHSLDGPVAYTDQREDSDRKIRAEAKTNRKIEDLEITNKSLLAINAALETTKHRQATEIRELRRKLRESRLMLPPREFRAIKSSLGPEDVADDEDVDEDGNDEDDDEHDETYKRVKGILEDLLETGRRALRAEPRDFDKPGSGVKVLSAEEVRSWRGNMGDDISSIHSAATDAETDEEHHSQRNPPTVSQAADSEDNETDPSRHDDDEAVVMAGDEDSAVSLPPITVTFS</sequence>
<feature type="region of interest" description="Disordered" evidence="2">
    <location>
        <begin position="485"/>
        <end position="585"/>
    </location>
</feature>
<evidence type="ECO:0000313" key="4">
    <source>
        <dbReference type="Proteomes" id="UP000759537"/>
    </source>
</evidence>
<feature type="region of interest" description="Disordered" evidence="2">
    <location>
        <begin position="433"/>
        <end position="468"/>
    </location>
</feature>
<feature type="compositionally biased region" description="Polar residues" evidence="2">
    <location>
        <begin position="9"/>
        <end position="22"/>
    </location>
</feature>
<feature type="compositionally biased region" description="Polar residues" evidence="2">
    <location>
        <begin position="538"/>
        <end position="547"/>
    </location>
</feature>
<keyword evidence="4" id="KW-1185">Reference proteome</keyword>
<feature type="region of interest" description="Disordered" evidence="2">
    <location>
        <begin position="1"/>
        <end position="211"/>
    </location>
</feature>
<reference evidence="3" key="2">
    <citation type="journal article" date="2020" name="Nat. Commun.">
        <title>Large-scale genome sequencing of mycorrhizal fungi provides insights into the early evolution of symbiotic traits.</title>
        <authorList>
            <person name="Miyauchi S."/>
            <person name="Kiss E."/>
            <person name="Kuo A."/>
            <person name="Drula E."/>
            <person name="Kohler A."/>
            <person name="Sanchez-Garcia M."/>
            <person name="Morin E."/>
            <person name="Andreopoulos B."/>
            <person name="Barry K.W."/>
            <person name="Bonito G."/>
            <person name="Buee M."/>
            <person name="Carver A."/>
            <person name="Chen C."/>
            <person name="Cichocki N."/>
            <person name="Clum A."/>
            <person name="Culley D."/>
            <person name="Crous P.W."/>
            <person name="Fauchery L."/>
            <person name="Girlanda M."/>
            <person name="Hayes R.D."/>
            <person name="Keri Z."/>
            <person name="LaButti K."/>
            <person name="Lipzen A."/>
            <person name="Lombard V."/>
            <person name="Magnuson J."/>
            <person name="Maillard F."/>
            <person name="Murat C."/>
            <person name="Nolan M."/>
            <person name="Ohm R.A."/>
            <person name="Pangilinan J."/>
            <person name="Pereira M.F."/>
            <person name="Perotto S."/>
            <person name="Peter M."/>
            <person name="Pfister S."/>
            <person name="Riley R."/>
            <person name="Sitrit Y."/>
            <person name="Stielow J.B."/>
            <person name="Szollosi G."/>
            <person name="Zifcakova L."/>
            <person name="Stursova M."/>
            <person name="Spatafora J.W."/>
            <person name="Tedersoo L."/>
            <person name="Vaario L.M."/>
            <person name="Yamada A."/>
            <person name="Yan M."/>
            <person name="Wang P."/>
            <person name="Xu J."/>
            <person name="Bruns T."/>
            <person name="Baldrian P."/>
            <person name="Vilgalys R."/>
            <person name="Dunand C."/>
            <person name="Henrissat B."/>
            <person name="Grigoriev I.V."/>
            <person name="Hibbett D."/>
            <person name="Nagy L.G."/>
            <person name="Martin F.M."/>
        </authorList>
    </citation>
    <scope>NUCLEOTIDE SEQUENCE</scope>
    <source>
        <strain evidence="3">Prilba</strain>
    </source>
</reference>
<protein>
    <submittedName>
        <fullName evidence="3">Uncharacterized protein</fullName>
    </submittedName>
</protein>
<evidence type="ECO:0000256" key="1">
    <source>
        <dbReference type="SAM" id="Coils"/>
    </source>
</evidence>
<feature type="compositionally biased region" description="Low complexity" evidence="2">
    <location>
        <begin position="51"/>
        <end position="76"/>
    </location>
</feature>
<comment type="caution">
    <text evidence="3">The sequence shown here is derived from an EMBL/GenBank/DDBJ whole genome shotgun (WGS) entry which is preliminary data.</text>
</comment>
<evidence type="ECO:0000313" key="3">
    <source>
        <dbReference type="EMBL" id="KAF8481323.1"/>
    </source>
</evidence>